<evidence type="ECO:0000313" key="2">
    <source>
        <dbReference type="EMBL" id="TMS32986.1"/>
    </source>
</evidence>
<name>A0A4U8UJR4_STECR</name>
<feature type="compositionally biased region" description="Polar residues" evidence="1">
    <location>
        <begin position="87"/>
        <end position="99"/>
    </location>
</feature>
<reference evidence="2 3" key="2">
    <citation type="journal article" date="2019" name="G3 (Bethesda)">
        <title>Hybrid Assembly of the Genome of the Entomopathogenic Nematode Steinernema carpocapsae Identifies the X-Chromosome.</title>
        <authorList>
            <person name="Serra L."/>
            <person name="Macchietto M."/>
            <person name="Macias-Munoz A."/>
            <person name="McGill C.J."/>
            <person name="Rodriguez I.M."/>
            <person name="Rodriguez B."/>
            <person name="Murad R."/>
            <person name="Mortazavi A."/>
        </authorList>
    </citation>
    <scope>NUCLEOTIDE SEQUENCE [LARGE SCALE GENOMIC DNA]</scope>
    <source>
        <strain evidence="2 3">ALL</strain>
    </source>
</reference>
<evidence type="ECO:0000256" key="1">
    <source>
        <dbReference type="SAM" id="MobiDB-lite"/>
    </source>
</evidence>
<feature type="region of interest" description="Disordered" evidence="1">
    <location>
        <begin position="83"/>
        <end position="111"/>
    </location>
</feature>
<organism evidence="2 3">
    <name type="scientific">Steinernema carpocapsae</name>
    <name type="common">Entomopathogenic nematode</name>
    <dbReference type="NCBI Taxonomy" id="34508"/>
    <lineage>
        <taxon>Eukaryota</taxon>
        <taxon>Metazoa</taxon>
        <taxon>Ecdysozoa</taxon>
        <taxon>Nematoda</taxon>
        <taxon>Chromadorea</taxon>
        <taxon>Rhabditida</taxon>
        <taxon>Tylenchina</taxon>
        <taxon>Panagrolaimomorpha</taxon>
        <taxon>Strongyloidoidea</taxon>
        <taxon>Steinernematidae</taxon>
        <taxon>Steinernema</taxon>
    </lineage>
</organism>
<gene>
    <name evidence="2" type="ORF">L596_000770</name>
</gene>
<evidence type="ECO:0000313" key="3">
    <source>
        <dbReference type="Proteomes" id="UP000298663"/>
    </source>
</evidence>
<comment type="caution">
    <text evidence="2">The sequence shown here is derived from an EMBL/GenBank/DDBJ whole genome shotgun (WGS) entry which is preliminary data.</text>
</comment>
<accession>A0A4U8UJR4</accession>
<dbReference type="AlphaFoldDB" id="A0A4U8UJR4"/>
<dbReference type="Proteomes" id="UP000298663">
    <property type="component" value="Unassembled WGS sequence"/>
</dbReference>
<protein>
    <submittedName>
        <fullName evidence="2">Uncharacterized protein</fullName>
    </submittedName>
</protein>
<dbReference type="EMBL" id="AZBU02000001">
    <property type="protein sequence ID" value="TMS32986.1"/>
    <property type="molecule type" value="Genomic_DNA"/>
</dbReference>
<proteinExistence type="predicted"/>
<keyword evidence="3" id="KW-1185">Reference proteome</keyword>
<reference evidence="2 3" key="1">
    <citation type="journal article" date="2015" name="Genome Biol.">
        <title>Comparative genomics of Steinernema reveals deeply conserved gene regulatory networks.</title>
        <authorList>
            <person name="Dillman A.R."/>
            <person name="Macchietto M."/>
            <person name="Porter C.F."/>
            <person name="Rogers A."/>
            <person name="Williams B."/>
            <person name="Antoshechkin I."/>
            <person name="Lee M.M."/>
            <person name="Goodwin Z."/>
            <person name="Lu X."/>
            <person name="Lewis E.E."/>
            <person name="Goodrich-Blair H."/>
            <person name="Stock S.P."/>
            <person name="Adams B.J."/>
            <person name="Sternberg P.W."/>
            <person name="Mortazavi A."/>
        </authorList>
    </citation>
    <scope>NUCLEOTIDE SEQUENCE [LARGE SCALE GENOMIC DNA]</scope>
    <source>
        <strain evidence="2 3">ALL</strain>
    </source>
</reference>
<sequence length="111" mass="12682">MTFVFISTDVRRVKKSVPYRYGWIEEGGNRHVVASFTYRHAERRMQIESTFGVDSSVIFPSKQCSTISIWIPRKLQPNVGSFPSPWKKTSSRCPISNSFGPIRLAGTPERD</sequence>